<organism evidence="3 4">
    <name type="scientific">Pseudomonas schmalbachii</name>
    <dbReference type="NCBI Taxonomy" id="2816993"/>
    <lineage>
        <taxon>Bacteria</taxon>
        <taxon>Pseudomonadati</taxon>
        <taxon>Pseudomonadota</taxon>
        <taxon>Gammaproteobacteria</taxon>
        <taxon>Pseudomonadales</taxon>
        <taxon>Pseudomonadaceae</taxon>
        <taxon>Pseudomonas</taxon>
    </lineage>
</organism>
<dbReference type="Proteomes" id="UP000669060">
    <property type="component" value="Unassembled WGS sequence"/>
</dbReference>
<keyword evidence="1" id="KW-0732">Signal</keyword>
<sequence length="195" mass="22000">MRYLMCALALLASPLAMADWQLDAESSRISFVSVKRGEMAEVMRFDRLSGQIDDKGEARILVPIESIDSGLALRDERLRETFFEIQRYPQATISSQLDLASFDDLQVGQSRAQQVDLNLDLHGHQRRLKAEVLVSRLSEGRVQVATLEPLVLKLVDFDLEERLKPLKELASLPSITPEVPVFAVLGFRQVVKQQP</sequence>
<accession>A0ABS3TMV3</accession>
<dbReference type="PIRSF" id="PIRSF029811">
    <property type="entry name" value="UCP029811"/>
    <property type="match status" value="1"/>
</dbReference>
<dbReference type="InterPro" id="IPR007372">
    <property type="entry name" value="Lipid/polyisoprenoid-bd_YceI"/>
</dbReference>
<protein>
    <submittedName>
        <fullName evidence="3">YceI family protein</fullName>
    </submittedName>
</protein>
<proteinExistence type="predicted"/>
<dbReference type="InterPro" id="IPR036761">
    <property type="entry name" value="TTHA0802/YceI-like_sf"/>
</dbReference>
<feature type="signal peptide" evidence="1">
    <location>
        <begin position="1"/>
        <end position="18"/>
    </location>
</feature>
<evidence type="ECO:0000256" key="1">
    <source>
        <dbReference type="SAM" id="SignalP"/>
    </source>
</evidence>
<dbReference type="Gene3D" id="2.40.128.110">
    <property type="entry name" value="Lipid/polyisoprenoid-binding, YceI-like"/>
    <property type="match status" value="1"/>
</dbReference>
<dbReference type="PANTHER" id="PTHR34406:SF1">
    <property type="entry name" value="PROTEIN YCEI"/>
    <property type="match status" value="1"/>
</dbReference>
<dbReference type="SMART" id="SM00867">
    <property type="entry name" value="YceI"/>
    <property type="match status" value="1"/>
</dbReference>
<dbReference type="SUPFAM" id="SSF101874">
    <property type="entry name" value="YceI-like"/>
    <property type="match status" value="1"/>
</dbReference>
<dbReference type="RefSeq" id="WP_208312830.1">
    <property type="nucleotide sequence ID" value="NZ_JAELYA010000002.1"/>
</dbReference>
<feature type="chain" id="PRO_5045205600" evidence="1">
    <location>
        <begin position="19"/>
        <end position="195"/>
    </location>
</feature>
<dbReference type="InterPro" id="IPR027016">
    <property type="entry name" value="UCP029811"/>
</dbReference>
<evidence type="ECO:0000313" key="3">
    <source>
        <dbReference type="EMBL" id="MBO3274984.1"/>
    </source>
</evidence>
<evidence type="ECO:0000259" key="2">
    <source>
        <dbReference type="SMART" id="SM00867"/>
    </source>
</evidence>
<gene>
    <name evidence="3" type="ORF">JFY56_07090</name>
</gene>
<reference evidence="3 4" key="1">
    <citation type="submission" date="2020-12" db="EMBL/GenBank/DDBJ databases">
        <title>Pseudomonas schmalbachii sp. nov. isolated from millipede gut.</title>
        <authorList>
            <person name="Shelomi M."/>
        </authorList>
    </citation>
    <scope>NUCLEOTIDE SEQUENCE [LARGE SCALE GENOMIC DNA]</scope>
    <source>
        <strain evidence="3 4">Milli4</strain>
    </source>
</reference>
<comment type="caution">
    <text evidence="3">The sequence shown here is derived from an EMBL/GenBank/DDBJ whole genome shotgun (WGS) entry which is preliminary data.</text>
</comment>
<dbReference type="EMBL" id="JAELYA010000002">
    <property type="protein sequence ID" value="MBO3274984.1"/>
    <property type="molecule type" value="Genomic_DNA"/>
</dbReference>
<dbReference type="Pfam" id="PF04264">
    <property type="entry name" value="YceI"/>
    <property type="match status" value="1"/>
</dbReference>
<name>A0ABS3TMV3_9PSED</name>
<feature type="domain" description="Lipid/polyisoprenoid-binding YceI-like" evidence="2">
    <location>
        <begin position="19"/>
        <end position="188"/>
    </location>
</feature>
<keyword evidence="4" id="KW-1185">Reference proteome</keyword>
<evidence type="ECO:0000313" key="4">
    <source>
        <dbReference type="Proteomes" id="UP000669060"/>
    </source>
</evidence>
<dbReference type="PANTHER" id="PTHR34406">
    <property type="entry name" value="PROTEIN YCEI"/>
    <property type="match status" value="1"/>
</dbReference>